<organism evidence="2 3">
    <name type="scientific">Nakamurella antarctica</name>
    <dbReference type="NCBI Taxonomy" id="1902245"/>
    <lineage>
        <taxon>Bacteria</taxon>
        <taxon>Bacillati</taxon>
        <taxon>Actinomycetota</taxon>
        <taxon>Actinomycetes</taxon>
        <taxon>Nakamurellales</taxon>
        <taxon>Nakamurellaceae</taxon>
        <taxon>Nakamurella</taxon>
    </lineage>
</organism>
<sequence>MKHTADRGSSRVAAVGALAAGAFLVVAACSSTIGGSASAVAPGSMRIGPTSSASPTSSAPTSSPSAPTLSSSRVTPAPLSPSSSATTSPSNGTQGGKWATEVFTAGRENLAAVSADGFLGAVNTDGQMCIVELFDPVLYPDGKFCALPVPADASLVFPVFSPDALHLAVVVVQADAVLYLVDVVTQEVKVATLQGLSADPAAAERFSVSSAVWDTAGDAFYVIPQPTGASGEVVAWSVSGDAPKSINGLPITVANSTPQLWASETGLAIAPNTGPSQGELWYTDFNSAATTLVGRYAPEGGTFLLQTISPDGAEALICPANGATIGALTRVVMATGETKPAVDSAPGATGTPCTGATFSADGKYVALAGALDGGFGLIVYNIETGDPEIDLNFDAATLAAPPLVAWYEDVITVHRVDAGAGYKQVTVVELRR</sequence>
<dbReference type="SUPFAM" id="SSF82171">
    <property type="entry name" value="DPP6 N-terminal domain-like"/>
    <property type="match status" value="1"/>
</dbReference>
<keyword evidence="3" id="KW-1185">Reference proteome</keyword>
<evidence type="ECO:0000313" key="3">
    <source>
        <dbReference type="Proteomes" id="UP000268084"/>
    </source>
</evidence>
<feature type="region of interest" description="Disordered" evidence="1">
    <location>
        <begin position="47"/>
        <end position="97"/>
    </location>
</feature>
<reference evidence="2 3" key="2">
    <citation type="submission" date="2018-12" db="EMBL/GenBank/DDBJ databases">
        <title>Nakamurella antarcticus sp. nov., isolated from Antarctica South Shetland Islands soil.</title>
        <authorList>
            <person name="Peng F."/>
        </authorList>
    </citation>
    <scope>NUCLEOTIDE SEQUENCE [LARGE SCALE GENOMIC DNA]</scope>
    <source>
        <strain evidence="2 3">S14-144</strain>
    </source>
</reference>
<protein>
    <submittedName>
        <fullName evidence="2">Uncharacterized protein</fullName>
    </submittedName>
</protein>
<feature type="compositionally biased region" description="Low complexity" evidence="1">
    <location>
        <begin position="49"/>
        <end position="90"/>
    </location>
</feature>
<dbReference type="RefSeq" id="WP_124797821.1">
    <property type="nucleotide sequence ID" value="NZ_CP034170.1"/>
</dbReference>
<proteinExistence type="predicted"/>
<dbReference type="Proteomes" id="UP000268084">
    <property type="component" value="Chromosome"/>
</dbReference>
<gene>
    <name evidence="2" type="ORF">EH165_02090</name>
</gene>
<evidence type="ECO:0000256" key="1">
    <source>
        <dbReference type="SAM" id="MobiDB-lite"/>
    </source>
</evidence>
<dbReference type="AlphaFoldDB" id="A0A3G8ZSV6"/>
<dbReference type="PROSITE" id="PS51257">
    <property type="entry name" value="PROKAR_LIPOPROTEIN"/>
    <property type="match status" value="1"/>
</dbReference>
<dbReference type="EMBL" id="CP034170">
    <property type="protein sequence ID" value="AZI57136.1"/>
    <property type="molecule type" value="Genomic_DNA"/>
</dbReference>
<accession>A0A3G8ZSV6</accession>
<dbReference type="KEGG" id="nak:EH165_02090"/>
<reference evidence="2 3" key="1">
    <citation type="submission" date="2018-11" db="EMBL/GenBank/DDBJ databases">
        <authorList>
            <person name="Da X."/>
        </authorList>
    </citation>
    <scope>NUCLEOTIDE SEQUENCE [LARGE SCALE GENOMIC DNA]</scope>
    <source>
        <strain evidence="2 3">S14-144</strain>
    </source>
</reference>
<evidence type="ECO:0000313" key="2">
    <source>
        <dbReference type="EMBL" id="AZI57136.1"/>
    </source>
</evidence>
<name>A0A3G8ZSV6_9ACTN</name>